<organism evidence="1 2">
    <name type="scientific">Levilactobacillus brevis</name>
    <name type="common">Lactobacillus brevis</name>
    <dbReference type="NCBI Taxonomy" id="1580"/>
    <lineage>
        <taxon>Bacteria</taxon>
        <taxon>Bacillati</taxon>
        <taxon>Bacillota</taxon>
        <taxon>Bacilli</taxon>
        <taxon>Lactobacillales</taxon>
        <taxon>Lactobacillaceae</taxon>
        <taxon>Levilactobacillus</taxon>
    </lineage>
</organism>
<dbReference type="AlphaFoldDB" id="A0AAJ5FL90"/>
<comment type="caution">
    <text evidence="1">The sequence shown here is derived from an EMBL/GenBank/DDBJ whole genome shotgun (WGS) entry which is preliminary data.</text>
</comment>
<accession>A0AAJ5FL90</accession>
<protein>
    <submittedName>
        <fullName evidence="1">Uncharacterized protein</fullName>
    </submittedName>
</protein>
<proteinExistence type="predicted"/>
<evidence type="ECO:0000313" key="2">
    <source>
        <dbReference type="Proteomes" id="UP000785759"/>
    </source>
</evidence>
<sequence length="107" mass="12157">MIDMRIGEYHITSESRNYIVSLAKLNDDGTPKTVMTKTGNTFTERILGYYNSMPLALQAVAKDMMIRGDERVTSVEQYVQKAKSVDVALNHAVYEHGRELEKQADEE</sequence>
<name>A0AAJ5FL90_LEVBR</name>
<gene>
    <name evidence="1" type="ORF">DIS17_04025</name>
</gene>
<dbReference type="EMBL" id="QFDK01000003">
    <property type="protein sequence ID" value="TOZ05119.1"/>
    <property type="molecule type" value="Genomic_DNA"/>
</dbReference>
<evidence type="ECO:0000313" key="1">
    <source>
        <dbReference type="EMBL" id="TOZ05119.1"/>
    </source>
</evidence>
<dbReference type="RefSeq" id="WP_139988725.1">
    <property type="nucleotide sequence ID" value="NZ_QFDK01000003.1"/>
</dbReference>
<reference evidence="1" key="1">
    <citation type="submission" date="2018-05" db="EMBL/GenBank/DDBJ databases">
        <title>Genome Comparison of Lactic Acid Bacteria Isolated from non-Wheat Sourdough.</title>
        <authorList>
            <person name="Rice T."/>
            <person name="Axel C."/>
            <person name="Lynch K.M."/>
            <person name="Benz C."/>
            <person name="Arendt E.K."/>
            <person name="Coffey A."/>
        </authorList>
    </citation>
    <scope>NUCLEOTIDE SEQUENCE</scope>
    <source>
        <strain evidence="1">TR055</strain>
    </source>
</reference>
<dbReference type="Proteomes" id="UP000785759">
    <property type="component" value="Unassembled WGS sequence"/>
</dbReference>